<dbReference type="OrthoDB" id="6238457at2759"/>
<evidence type="ECO:0000313" key="3">
    <source>
        <dbReference type="Proteomes" id="UP000275846"/>
    </source>
</evidence>
<name>A0A3P7CVS4_SCHSO</name>
<dbReference type="Proteomes" id="UP000275846">
    <property type="component" value="Unassembled WGS sequence"/>
</dbReference>
<sequence length="436" mass="47443">MNLNKAKKVSLLPDRWNRPRKRANTFPTTDDCGPQKRQKCHVSLLYSILVGEEDANSLRLRSRLLPKNVSSMRVYGATASGPDVVSKATAVAKMSVGNPVMPRRTRGGARADTKPTASRSTLFPHSGPTKPLGRLGPLWSFGADHENCHSPITNEGRPAVDDPLFAFHWILTIFWGRLLANCALPAMTTEYSSSWESGIAGTGSDEPLDLSCPMIRQNDKRGTGSTSDSGGSYGTFSETVIRNNEVCRFRRGRAPNRSRDVGLSVHGTTGPPILMKQCSSFESGANSLTNLKHLEEVIHSLSDIMPVSPPSRVSSTGGSQLSTSDTIRQELNLLQPDSAEHSLGNQVTAPNIPSRMAPNSFTLPFISPTFFNNSHLSPRPTFNLYDASGFHKTSGTDSRMQNNLSKDFGGVSSTNAGFEKDSSLFAMFSHLMMVNR</sequence>
<keyword evidence="3" id="KW-1185">Reference proteome</keyword>
<evidence type="ECO:0000313" key="2">
    <source>
        <dbReference type="EMBL" id="VDL97186.1"/>
    </source>
</evidence>
<evidence type="ECO:0000256" key="1">
    <source>
        <dbReference type="SAM" id="MobiDB-lite"/>
    </source>
</evidence>
<dbReference type="EMBL" id="UYSU01036102">
    <property type="protein sequence ID" value="VDL97186.1"/>
    <property type="molecule type" value="Genomic_DNA"/>
</dbReference>
<proteinExistence type="predicted"/>
<accession>A0A3P7CVS4</accession>
<protein>
    <submittedName>
        <fullName evidence="2">Uncharacterized protein</fullName>
    </submittedName>
</protein>
<reference evidence="2 3" key="1">
    <citation type="submission" date="2018-11" db="EMBL/GenBank/DDBJ databases">
        <authorList>
            <consortium name="Pathogen Informatics"/>
        </authorList>
    </citation>
    <scope>NUCLEOTIDE SEQUENCE [LARGE SCALE GENOMIC DNA]</scope>
    <source>
        <strain evidence="2 3">NST_G2</strain>
    </source>
</reference>
<organism evidence="2 3">
    <name type="scientific">Schistocephalus solidus</name>
    <name type="common">Tapeworm</name>
    <dbReference type="NCBI Taxonomy" id="70667"/>
    <lineage>
        <taxon>Eukaryota</taxon>
        <taxon>Metazoa</taxon>
        <taxon>Spiralia</taxon>
        <taxon>Lophotrochozoa</taxon>
        <taxon>Platyhelminthes</taxon>
        <taxon>Cestoda</taxon>
        <taxon>Eucestoda</taxon>
        <taxon>Diphyllobothriidea</taxon>
        <taxon>Diphyllobothriidae</taxon>
        <taxon>Schistocephalus</taxon>
    </lineage>
</organism>
<dbReference type="AlphaFoldDB" id="A0A3P7CVS4"/>
<feature type="region of interest" description="Disordered" evidence="1">
    <location>
        <begin position="98"/>
        <end position="127"/>
    </location>
</feature>
<gene>
    <name evidence="2" type="ORF">SSLN_LOCUS10801</name>
</gene>